<proteinExistence type="predicted"/>
<evidence type="ECO:0000256" key="1">
    <source>
        <dbReference type="SAM" id="Phobius"/>
    </source>
</evidence>
<dbReference type="HOGENOM" id="CLU_1925359_0_0_10"/>
<feature type="transmembrane region" description="Helical" evidence="1">
    <location>
        <begin position="6"/>
        <end position="24"/>
    </location>
</feature>
<dbReference type="EMBL" id="CP003178">
    <property type="protein sequence ID" value="AEV97914.1"/>
    <property type="molecule type" value="Genomic_DNA"/>
</dbReference>
<dbReference type="KEGG" id="nko:Niako_1545"/>
<organism evidence="3 4">
    <name type="scientific">Niastella koreensis (strain DSM 17620 / KACC 11465 / NBRC 106392 / GR20-10)</name>
    <dbReference type="NCBI Taxonomy" id="700598"/>
    <lineage>
        <taxon>Bacteria</taxon>
        <taxon>Pseudomonadati</taxon>
        <taxon>Bacteroidota</taxon>
        <taxon>Chitinophagia</taxon>
        <taxon>Chitinophagales</taxon>
        <taxon>Chitinophagaceae</taxon>
        <taxon>Niastella</taxon>
    </lineage>
</organism>
<protein>
    <recommendedName>
        <fullName evidence="2">DUF3592 domain-containing protein</fullName>
    </recommendedName>
</protein>
<evidence type="ECO:0000313" key="3">
    <source>
        <dbReference type="EMBL" id="AEV97914.1"/>
    </source>
</evidence>
<feature type="domain" description="DUF3592" evidence="2">
    <location>
        <begin position="30"/>
        <end position="98"/>
    </location>
</feature>
<dbReference type="AlphaFoldDB" id="G8T6R1"/>
<dbReference type="InterPro" id="IPR021994">
    <property type="entry name" value="DUF3592"/>
</dbReference>
<name>G8T6R1_NIAKG</name>
<dbReference type="Proteomes" id="UP000005438">
    <property type="component" value="Chromosome"/>
</dbReference>
<keyword evidence="1" id="KW-0472">Membrane</keyword>
<accession>G8T6R1</accession>
<feature type="transmembrane region" description="Helical" evidence="1">
    <location>
        <begin position="97"/>
        <end position="125"/>
    </location>
</feature>
<keyword evidence="1" id="KW-1133">Transmembrane helix</keyword>
<dbReference type="OrthoDB" id="954824at2"/>
<gene>
    <name evidence="3" type="ordered locus">Niako_1545</name>
</gene>
<keyword evidence="1" id="KW-0812">Transmembrane</keyword>
<dbReference type="eggNOG" id="ENOG50330E4">
    <property type="taxonomic scope" value="Bacteria"/>
</dbReference>
<evidence type="ECO:0000259" key="2">
    <source>
        <dbReference type="Pfam" id="PF12158"/>
    </source>
</evidence>
<evidence type="ECO:0000313" key="4">
    <source>
        <dbReference type="Proteomes" id="UP000005438"/>
    </source>
</evidence>
<reference evidence="3 4" key="1">
    <citation type="submission" date="2011-12" db="EMBL/GenBank/DDBJ databases">
        <title>The complete genome of Niastella koreensis GR20-10.</title>
        <authorList>
            <consortium name="US DOE Joint Genome Institute (JGI-PGF)"/>
            <person name="Lucas S."/>
            <person name="Han J."/>
            <person name="Lapidus A."/>
            <person name="Bruce D."/>
            <person name="Goodwin L."/>
            <person name="Pitluck S."/>
            <person name="Peters L."/>
            <person name="Kyrpides N."/>
            <person name="Mavromatis K."/>
            <person name="Ivanova N."/>
            <person name="Mikhailova N."/>
            <person name="Davenport K."/>
            <person name="Saunders E."/>
            <person name="Detter J.C."/>
            <person name="Tapia R."/>
            <person name="Han C."/>
            <person name="Land M."/>
            <person name="Hauser L."/>
            <person name="Markowitz V."/>
            <person name="Cheng J.-F."/>
            <person name="Hugenholtz P."/>
            <person name="Woyke T."/>
            <person name="Wu D."/>
            <person name="Tindall B."/>
            <person name="Pomrenke H."/>
            <person name="Brambilla E."/>
            <person name="Klenk H.-P."/>
            <person name="Eisen J.A."/>
        </authorList>
    </citation>
    <scope>NUCLEOTIDE SEQUENCE [LARGE SCALE GENOMIC DNA]</scope>
    <source>
        <strain evidence="4">DSM 17620 / KACC 11465 / NBRC 106392 / GR20-10</strain>
    </source>
</reference>
<dbReference type="Pfam" id="PF12158">
    <property type="entry name" value="DUF3592"/>
    <property type="match status" value="1"/>
</dbReference>
<sequence>MYSFCLWMGLLILSTGMYDFYSRIKSIKSGTITMATVVEQKKDIDEGTYTPIFRFYTHDKDEVRIEDNVATSPPAFSIGEQVKVAYQKDFPREAVILTYWGSFGGAMILIGISLILLFISGSYYWATHFLSTLTVGSRNNHF</sequence>
<dbReference type="RefSeq" id="WP_014217828.1">
    <property type="nucleotide sequence ID" value="NC_016609.1"/>
</dbReference>
<dbReference type="STRING" id="700598.Niako_1545"/>